<accession>A0A261G6U7</accession>
<comment type="caution">
    <text evidence="2">The sequence shown here is derived from an EMBL/GenBank/DDBJ whole genome shotgun (WGS) entry which is preliminary data.</text>
</comment>
<keyword evidence="3" id="KW-1185">Reference proteome</keyword>
<dbReference type="GeneID" id="98295476"/>
<evidence type="ECO:0000313" key="2">
    <source>
        <dbReference type="EMBL" id="OZG66736.1"/>
    </source>
</evidence>
<dbReference type="OrthoDB" id="3243184at2"/>
<evidence type="ECO:0000313" key="3">
    <source>
        <dbReference type="Proteomes" id="UP000216451"/>
    </source>
</evidence>
<evidence type="ECO:0000256" key="1">
    <source>
        <dbReference type="SAM" id="MobiDB-lite"/>
    </source>
</evidence>
<dbReference type="AlphaFoldDB" id="A0A261G6U7"/>
<protein>
    <recommendedName>
        <fullName evidence="4">DUF4192 family protein</fullName>
    </recommendedName>
</protein>
<evidence type="ECO:0008006" key="4">
    <source>
        <dbReference type="Google" id="ProtNLM"/>
    </source>
</evidence>
<gene>
    <name evidence="2" type="ORF">BAQU_0808</name>
</gene>
<dbReference type="Proteomes" id="UP000216451">
    <property type="component" value="Unassembled WGS sequence"/>
</dbReference>
<organism evidence="2 3">
    <name type="scientific">Bifidobacterium aquikefiri</name>
    <dbReference type="NCBI Taxonomy" id="1653207"/>
    <lineage>
        <taxon>Bacteria</taxon>
        <taxon>Bacillati</taxon>
        <taxon>Actinomycetota</taxon>
        <taxon>Actinomycetes</taxon>
        <taxon>Bifidobacteriales</taxon>
        <taxon>Bifidobacteriaceae</taxon>
        <taxon>Bifidobacterium</taxon>
    </lineage>
</organism>
<feature type="region of interest" description="Disordered" evidence="1">
    <location>
        <begin position="1"/>
        <end position="21"/>
    </location>
</feature>
<sequence length="190" mass="21316">MTASITTSSPLPRTRRRSRTSWKTVARPLKEWLTLIQSSSGTLSEEPIRVLDAGIKRSITLRDLLIISLLGDEDCRNLERIRTIFDNPYAPSSVQIIRNNLEEAFARATDIEIRSRCNRGLAILEHAAGHIDNPKGASLLAIITYVKWWMGDHSAYIWAQACLKCDPNCTLASIILSALEHNMFPAQSKD</sequence>
<dbReference type="EMBL" id="MWXA01000005">
    <property type="protein sequence ID" value="OZG66736.1"/>
    <property type="molecule type" value="Genomic_DNA"/>
</dbReference>
<feature type="compositionally biased region" description="Low complexity" evidence="1">
    <location>
        <begin position="1"/>
        <end position="12"/>
    </location>
</feature>
<dbReference type="RefSeq" id="WP_143241960.1">
    <property type="nucleotide sequence ID" value="NZ_JBDNSG010000001.1"/>
</dbReference>
<proteinExistence type="predicted"/>
<name>A0A261G6U7_9BIFI</name>
<reference evidence="2 3" key="1">
    <citation type="journal article" date="2017" name="BMC Genomics">
        <title>Comparative genomic and phylogenomic analyses of the Bifidobacteriaceae family.</title>
        <authorList>
            <person name="Lugli G.A."/>
            <person name="Milani C."/>
            <person name="Turroni F."/>
            <person name="Duranti S."/>
            <person name="Mancabelli L."/>
            <person name="Mangifesta M."/>
            <person name="Ferrario C."/>
            <person name="Modesto M."/>
            <person name="Mattarelli P."/>
            <person name="Jiri K."/>
            <person name="van Sinderen D."/>
            <person name="Ventura M."/>
        </authorList>
    </citation>
    <scope>NUCLEOTIDE SEQUENCE [LARGE SCALE GENOMIC DNA]</scope>
    <source>
        <strain evidence="2 3">LMG 28769</strain>
    </source>
</reference>